<dbReference type="AlphaFoldDB" id="A0AAD4MW83"/>
<evidence type="ECO:0000313" key="2">
    <source>
        <dbReference type="EMBL" id="KAI1703455.1"/>
    </source>
</evidence>
<feature type="region of interest" description="Disordered" evidence="1">
    <location>
        <begin position="1"/>
        <end position="73"/>
    </location>
</feature>
<reference evidence="2" key="1">
    <citation type="submission" date="2022-01" db="EMBL/GenBank/DDBJ databases">
        <title>Genome Sequence Resource for Two Populations of Ditylenchus destructor, the Migratory Endoparasitic Phytonematode.</title>
        <authorList>
            <person name="Zhang H."/>
            <person name="Lin R."/>
            <person name="Xie B."/>
        </authorList>
    </citation>
    <scope>NUCLEOTIDE SEQUENCE</scope>
    <source>
        <strain evidence="2">BazhouSP</strain>
    </source>
</reference>
<proteinExistence type="predicted"/>
<accession>A0AAD4MW83</accession>
<feature type="compositionally biased region" description="Basic and acidic residues" evidence="1">
    <location>
        <begin position="1"/>
        <end position="21"/>
    </location>
</feature>
<gene>
    <name evidence="2" type="ORF">DdX_14879</name>
</gene>
<keyword evidence="3" id="KW-1185">Reference proteome</keyword>
<dbReference type="EMBL" id="JAKKPZ010000082">
    <property type="protein sequence ID" value="KAI1703455.1"/>
    <property type="molecule type" value="Genomic_DNA"/>
</dbReference>
<sequence length="73" mass="8371">MFRRKSSEDPRVKAQSREKTHAFQVKPSGSRIWQQGQEESTRGHQNPLPSFNLDPVKGLRNKPSQVSRAKTKV</sequence>
<feature type="compositionally biased region" description="Polar residues" evidence="1">
    <location>
        <begin position="62"/>
        <end position="73"/>
    </location>
</feature>
<name>A0AAD4MW83_9BILA</name>
<protein>
    <submittedName>
        <fullName evidence="2">Uncharacterized protein</fullName>
    </submittedName>
</protein>
<comment type="caution">
    <text evidence="2">The sequence shown here is derived from an EMBL/GenBank/DDBJ whole genome shotgun (WGS) entry which is preliminary data.</text>
</comment>
<organism evidence="2 3">
    <name type="scientific">Ditylenchus destructor</name>
    <dbReference type="NCBI Taxonomy" id="166010"/>
    <lineage>
        <taxon>Eukaryota</taxon>
        <taxon>Metazoa</taxon>
        <taxon>Ecdysozoa</taxon>
        <taxon>Nematoda</taxon>
        <taxon>Chromadorea</taxon>
        <taxon>Rhabditida</taxon>
        <taxon>Tylenchina</taxon>
        <taxon>Tylenchomorpha</taxon>
        <taxon>Sphaerularioidea</taxon>
        <taxon>Anguinidae</taxon>
        <taxon>Anguininae</taxon>
        <taxon>Ditylenchus</taxon>
    </lineage>
</organism>
<dbReference type="Proteomes" id="UP001201812">
    <property type="component" value="Unassembled WGS sequence"/>
</dbReference>
<evidence type="ECO:0000313" key="3">
    <source>
        <dbReference type="Proteomes" id="UP001201812"/>
    </source>
</evidence>
<evidence type="ECO:0000256" key="1">
    <source>
        <dbReference type="SAM" id="MobiDB-lite"/>
    </source>
</evidence>
<feature type="compositionally biased region" description="Polar residues" evidence="1">
    <location>
        <begin position="31"/>
        <end position="49"/>
    </location>
</feature>